<keyword evidence="1" id="KW-0472">Membrane</keyword>
<dbReference type="EMBL" id="JAOZFE010000007">
    <property type="protein sequence ID" value="MCW0953685.1"/>
    <property type="molecule type" value="Genomic_DNA"/>
</dbReference>
<dbReference type="Proteomes" id="UP001526225">
    <property type="component" value="Unassembled WGS sequence"/>
</dbReference>
<proteinExistence type="predicted"/>
<feature type="transmembrane region" description="Helical" evidence="1">
    <location>
        <begin position="47"/>
        <end position="69"/>
    </location>
</feature>
<keyword evidence="1" id="KW-0812">Transmembrane</keyword>
<accession>A0ABT3E5J5</accession>
<dbReference type="RefSeq" id="WP_213409142.1">
    <property type="nucleotide sequence ID" value="NZ_CP074441.1"/>
</dbReference>
<sequence length="145" mass="16553">MSMFKRIMSVIIWPILAYLMFELLEFVTSVALDDDILQFARRDATEFIWIFFALFVFFIVISVFVLFLNHRLFALKGTYDGASASLNMVTTFTSVTALVVQFAGGEIPKGFLTFTLGTILISMSLSITSKVLKWRRAHNIKKSFK</sequence>
<evidence type="ECO:0000256" key="1">
    <source>
        <dbReference type="SAM" id="Phobius"/>
    </source>
</evidence>
<name>A0ABT3E5J5_9LACO</name>
<feature type="transmembrane region" description="Helical" evidence="1">
    <location>
        <begin position="81"/>
        <end position="104"/>
    </location>
</feature>
<reference evidence="2 3" key="1">
    <citation type="submission" date="2022-10" db="EMBL/GenBank/DDBJ databases">
        <title>Weissella fermenti sp. nov., isolated from fermented cabbage.</title>
        <authorList>
            <person name="Lee J.K."/>
            <person name="Baek J.H."/>
            <person name="Choi D.G."/>
            <person name="Kim J.M."/>
            <person name="Jeon C.O."/>
        </authorList>
    </citation>
    <scope>NUCLEOTIDE SEQUENCE [LARGE SCALE GENOMIC DNA]</scope>
    <source>
        <strain evidence="2 3">KACC 18534</strain>
    </source>
</reference>
<comment type="caution">
    <text evidence="2">The sequence shown here is derived from an EMBL/GenBank/DDBJ whole genome shotgun (WGS) entry which is preliminary data.</text>
</comment>
<evidence type="ECO:0000313" key="3">
    <source>
        <dbReference type="Proteomes" id="UP001526225"/>
    </source>
</evidence>
<feature type="transmembrane region" description="Helical" evidence="1">
    <location>
        <begin position="7"/>
        <end position="27"/>
    </location>
</feature>
<gene>
    <name evidence="2" type="ORF">OIT44_06385</name>
</gene>
<protein>
    <submittedName>
        <fullName evidence="2">Uncharacterized protein</fullName>
    </submittedName>
</protein>
<feature type="transmembrane region" description="Helical" evidence="1">
    <location>
        <begin position="110"/>
        <end position="132"/>
    </location>
</feature>
<organism evidence="2 3">
    <name type="scientific">Weissella ceti</name>
    <dbReference type="NCBI Taxonomy" id="759620"/>
    <lineage>
        <taxon>Bacteria</taxon>
        <taxon>Bacillati</taxon>
        <taxon>Bacillota</taxon>
        <taxon>Bacilli</taxon>
        <taxon>Lactobacillales</taxon>
        <taxon>Lactobacillaceae</taxon>
        <taxon>Weissella</taxon>
    </lineage>
</organism>
<keyword evidence="1" id="KW-1133">Transmembrane helix</keyword>
<keyword evidence="3" id="KW-1185">Reference proteome</keyword>
<evidence type="ECO:0000313" key="2">
    <source>
        <dbReference type="EMBL" id="MCW0953685.1"/>
    </source>
</evidence>